<feature type="compositionally biased region" description="Low complexity" evidence="2">
    <location>
        <begin position="127"/>
        <end position="180"/>
    </location>
</feature>
<comment type="caution">
    <text evidence="3">The sequence shown here is derived from an EMBL/GenBank/DDBJ whole genome shotgun (WGS) entry which is preliminary data.</text>
</comment>
<feature type="region of interest" description="Disordered" evidence="2">
    <location>
        <begin position="125"/>
        <end position="180"/>
    </location>
</feature>
<proteinExistence type="predicted"/>
<protein>
    <submittedName>
        <fullName evidence="3">10219_t:CDS:1</fullName>
    </submittedName>
</protein>
<keyword evidence="1" id="KW-0175">Coiled coil</keyword>
<reference evidence="3" key="1">
    <citation type="submission" date="2021-06" db="EMBL/GenBank/DDBJ databases">
        <authorList>
            <person name="Kallberg Y."/>
            <person name="Tangrot J."/>
            <person name="Rosling A."/>
        </authorList>
    </citation>
    <scope>NUCLEOTIDE SEQUENCE</scope>
    <source>
        <strain evidence="3">CL551</strain>
    </source>
</reference>
<name>A0A9N9F7I7_9GLOM</name>
<feature type="compositionally biased region" description="Polar residues" evidence="2">
    <location>
        <begin position="19"/>
        <end position="35"/>
    </location>
</feature>
<sequence>MFAYSDSTITRKSNDDNTKVNFCSRNSPHSNNRPESYYNSCSIVNLVSRLSDIEQKRMVQKRAEEAENRKKLLKEQERRYKLCAEQERLVRERTSHQLLLKQEQSRDALRKFYERKAKEAKFQCPFSNNSRSSSPLSSTNNSFASFNSSSTSSSGGSITSSSSSSRACPSSNNNSRQNSCRNLRQLVEKSKAALKINGFIIHHVRRRRTRRVLNELYILREIENRLTTEQQKDNVIKLLEQLNSVQCNDSEIVCARKNVVSKVAKEMLAKKMAAEDDFVLVEFKGCDL</sequence>
<feature type="compositionally biased region" description="Polar residues" evidence="2">
    <location>
        <begin position="1"/>
        <end position="11"/>
    </location>
</feature>
<dbReference type="EMBL" id="CAJVPV010001995">
    <property type="protein sequence ID" value="CAG8514859.1"/>
    <property type="molecule type" value="Genomic_DNA"/>
</dbReference>
<dbReference type="AlphaFoldDB" id="A0A9N9F7I7"/>
<gene>
    <name evidence="3" type="ORF">AMORRO_LOCUS3912</name>
</gene>
<feature type="region of interest" description="Disordered" evidence="2">
    <location>
        <begin position="1"/>
        <end position="35"/>
    </location>
</feature>
<evidence type="ECO:0000313" key="3">
    <source>
        <dbReference type="EMBL" id="CAG8514859.1"/>
    </source>
</evidence>
<feature type="coiled-coil region" evidence="1">
    <location>
        <begin position="56"/>
        <end position="83"/>
    </location>
</feature>
<dbReference type="OrthoDB" id="333905at2759"/>
<organism evidence="3 4">
    <name type="scientific">Acaulospora morrowiae</name>
    <dbReference type="NCBI Taxonomy" id="94023"/>
    <lineage>
        <taxon>Eukaryota</taxon>
        <taxon>Fungi</taxon>
        <taxon>Fungi incertae sedis</taxon>
        <taxon>Mucoromycota</taxon>
        <taxon>Glomeromycotina</taxon>
        <taxon>Glomeromycetes</taxon>
        <taxon>Diversisporales</taxon>
        <taxon>Acaulosporaceae</taxon>
        <taxon>Acaulospora</taxon>
    </lineage>
</organism>
<dbReference type="Proteomes" id="UP000789342">
    <property type="component" value="Unassembled WGS sequence"/>
</dbReference>
<keyword evidence="4" id="KW-1185">Reference proteome</keyword>
<evidence type="ECO:0000256" key="1">
    <source>
        <dbReference type="SAM" id="Coils"/>
    </source>
</evidence>
<accession>A0A9N9F7I7</accession>
<evidence type="ECO:0000313" key="4">
    <source>
        <dbReference type="Proteomes" id="UP000789342"/>
    </source>
</evidence>
<evidence type="ECO:0000256" key="2">
    <source>
        <dbReference type="SAM" id="MobiDB-lite"/>
    </source>
</evidence>